<dbReference type="SMART" id="SM00478">
    <property type="entry name" value="ENDO3c"/>
    <property type="match status" value="1"/>
</dbReference>
<dbReference type="PIRSF" id="PIRSF001435">
    <property type="entry name" value="Nth"/>
    <property type="match status" value="1"/>
</dbReference>
<dbReference type="InterPro" id="IPR003651">
    <property type="entry name" value="Endonuclease3_FeS-loop_motif"/>
</dbReference>
<keyword evidence="3" id="KW-0004">4Fe-4S</keyword>
<evidence type="ECO:0000256" key="8">
    <source>
        <dbReference type="ARBA" id="ARBA00023014"/>
    </source>
</evidence>
<keyword evidence="7" id="KW-0408">Iron</keyword>
<evidence type="ECO:0000256" key="11">
    <source>
        <dbReference type="ARBA" id="ARBA00023239"/>
    </source>
</evidence>
<accession>A0A644VG78</accession>
<dbReference type="InterPro" id="IPR023170">
    <property type="entry name" value="HhH_base_excis_C"/>
</dbReference>
<comment type="cofactor">
    <cofactor evidence="1">
        <name>[4Fe-4S] cluster</name>
        <dbReference type="ChEBI" id="CHEBI:49883"/>
    </cofactor>
</comment>
<keyword evidence="11 14" id="KW-0456">Lyase</keyword>
<proteinExistence type="inferred from homology"/>
<dbReference type="CDD" id="cd00056">
    <property type="entry name" value="ENDO3c"/>
    <property type="match status" value="1"/>
</dbReference>
<dbReference type="FunFam" id="1.10.340.30:FF:000001">
    <property type="entry name" value="Endonuclease III"/>
    <property type="match status" value="1"/>
</dbReference>
<dbReference type="InterPro" id="IPR005759">
    <property type="entry name" value="Nth"/>
</dbReference>
<sequence>MNQRTAESILEELNRQYPCNQDDMNFLKFRNPFELLIMTILSAQTTDLIINGLRDELFSAYPNAAALACADPADVERIIHSAGFYRAKTKNIIGAAKMLEEKFGGVVPKTIPELITLPGVGRKTANIVTNHGFHDACGIAVDTHVRRLSKKIGFTCSTDPDKIETDLMTLFSKKWWSKINFLLISHGRAVCTAKKPDCMKCIIRHDCQSYISRGEE</sequence>
<reference evidence="14" key="1">
    <citation type="submission" date="2019-08" db="EMBL/GenBank/DDBJ databases">
        <authorList>
            <person name="Kucharzyk K."/>
            <person name="Murdoch R.W."/>
            <person name="Higgins S."/>
            <person name="Loffler F."/>
        </authorList>
    </citation>
    <scope>NUCLEOTIDE SEQUENCE</scope>
</reference>
<dbReference type="GO" id="GO:0003677">
    <property type="term" value="F:DNA binding"/>
    <property type="evidence" value="ECO:0007669"/>
    <property type="project" value="UniProtKB-KW"/>
</dbReference>
<evidence type="ECO:0000256" key="4">
    <source>
        <dbReference type="ARBA" id="ARBA00022723"/>
    </source>
</evidence>
<evidence type="ECO:0000256" key="3">
    <source>
        <dbReference type="ARBA" id="ARBA00022485"/>
    </source>
</evidence>
<dbReference type="EC" id="4.2.99.18" evidence="14"/>
<dbReference type="GO" id="GO:0140078">
    <property type="term" value="F:class I DNA-(apurinic or apyrimidinic site) endonuclease activity"/>
    <property type="evidence" value="ECO:0007669"/>
    <property type="project" value="UniProtKB-EC"/>
</dbReference>
<keyword evidence="9" id="KW-0238">DNA-binding</keyword>
<evidence type="ECO:0000313" key="14">
    <source>
        <dbReference type="EMBL" id="MPL90336.1"/>
    </source>
</evidence>
<dbReference type="HAMAP" id="MF_00942">
    <property type="entry name" value="Nth"/>
    <property type="match status" value="1"/>
</dbReference>
<evidence type="ECO:0000256" key="6">
    <source>
        <dbReference type="ARBA" id="ARBA00022801"/>
    </source>
</evidence>
<dbReference type="Pfam" id="PF00730">
    <property type="entry name" value="HhH-GPD"/>
    <property type="match status" value="1"/>
</dbReference>
<dbReference type="GO" id="GO:0046872">
    <property type="term" value="F:metal ion binding"/>
    <property type="evidence" value="ECO:0007669"/>
    <property type="project" value="UniProtKB-KW"/>
</dbReference>
<evidence type="ECO:0000256" key="9">
    <source>
        <dbReference type="ARBA" id="ARBA00023125"/>
    </source>
</evidence>
<keyword evidence="6" id="KW-0378">Hydrolase</keyword>
<comment type="caution">
    <text evidence="14">The sequence shown here is derived from an EMBL/GenBank/DDBJ whole genome shotgun (WGS) entry which is preliminary data.</text>
</comment>
<dbReference type="GO" id="GO:0051539">
    <property type="term" value="F:4 iron, 4 sulfur cluster binding"/>
    <property type="evidence" value="ECO:0007669"/>
    <property type="project" value="UniProtKB-KW"/>
</dbReference>
<keyword evidence="5" id="KW-0227">DNA damage</keyword>
<keyword evidence="12" id="KW-0326">Glycosidase</keyword>
<evidence type="ECO:0000256" key="2">
    <source>
        <dbReference type="ARBA" id="ARBA00008343"/>
    </source>
</evidence>
<dbReference type="PANTHER" id="PTHR10359:SF18">
    <property type="entry name" value="ENDONUCLEASE III"/>
    <property type="match status" value="1"/>
</dbReference>
<dbReference type="InterPro" id="IPR003265">
    <property type="entry name" value="HhH-GPD_domain"/>
</dbReference>
<protein>
    <submittedName>
        <fullName evidence="14">Endonuclease III</fullName>
        <ecNumber evidence="14">4.2.99.18</ecNumber>
    </submittedName>
</protein>
<keyword evidence="8" id="KW-0411">Iron-sulfur</keyword>
<name>A0A644VG78_9ZZZZ</name>
<dbReference type="Gene3D" id="1.10.1670.10">
    <property type="entry name" value="Helix-hairpin-Helix base-excision DNA repair enzymes (C-terminal)"/>
    <property type="match status" value="1"/>
</dbReference>
<evidence type="ECO:0000256" key="10">
    <source>
        <dbReference type="ARBA" id="ARBA00023204"/>
    </source>
</evidence>
<comment type="similarity">
    <text evidence="2">Belongs to the Nth/MutY family.</text>
</comment>
<dbReference type="PANTHER" id="PTHR10359">
    <property type="entry name" value="A/G-SPECIFIC ADENINE GLYCOSYLASE/ENDONUCLEASE III"/>
    <property type="match status" value="1"/>
</dbReference>
<dbReference type="Pfam" id="PF00633">
    <property type="entry name" value="HHH"/>
    <property type="match status" value="1"/>
</dbReference>
<dbReference type="Gene3D" id="1.10.340.30">
    <property type="entry name" value="Hypothetical protein, domain 2"/>
    <property type="match status" value="1"/>
</dbReference>
<evidence type="ECO:0000256" key="5">
    <source>
        <dbReference type="ARBA" id="ARBA00022763"/>
    </source>
</evidence>
<dbReference type="EMBL" id="VSSQ01000300">
    <property type="protein sequence ID" value="MPL90336.1"/>
    <property type="molecule type" value="Genomic_DNA"/>
</dbReference>
<dbReference type="InterPro" id="IPR011257">
    <property type="entry name" value="DNA_glycosylase"/>
</dbReference>
<dbReference type="AlphaFoldDB" id="A0A644VG78"/>
<gene>
    <name evidence="14" type="primary">nth_13</name>
    <name evidence="14" type="ORF">SDC9_36385</name>
</gene>
<evidence type="ECO:0000256" key="12">
    <source>
        <dbReference type="ARBA" id="ARBA00023295"/>
    </source>
</evidence>
<keyword evidence="10" id="KW-0234">DNA repair</keyword>
<evidence type="ECO:0000259" key="13">
    <source>
        <dbReference type="SMART" id="SM00478"/>
    </source>
</evidence>
<keyword evidence="4" id="KW-0479">Metal-binding</keyword>
<dbReference type="GO" id="GO:0019104">
    <property type="term" value="F:DNA N-glycosylase activity"/>
    <property type="evidence" value="ECO:0007669"/>
    <property type="project" value="TreeGrafter"/>
</dbReference>
<evidence type="ECO:0000256" key="1">
    <source>
        <dbReference type="ARBA" id="ARBA00001966"/>
    </source>
</evidence>
<dbReference type="SMART" id="SM00525">
    <property type="entry name" value="FES"/>
    <property type="match status" value="1"/>
</dbReference>
<feature type="domain" description="HhH-GPD" evidence="13">
    <location>
        <begin position="41"/>
        <end position="189"/>
    </location>
</feature>
<dbReference type="SUPFAM" id="SSF48150">
    <property type="entry name" value="DNA-glycosylase"/>
    <property type="match status" value="1"/>
</dbReference>
<dbReference type="GO" id="GO:0006285">
    <property type="term" value="P:base-excision repair, AP site formation"/>
    <property type="evidence" value="ECO:0007669"/>
    <property type="project" value="TreeGrafter"/>
</dbReference>
<evidence type="ECO:0000256" key="7">
    <source>
        <dbReference type="ARBA" id="ARBA00023004"/>
    </source>
</evidence>
<dbReference type="InterPro" id="IPR000445">
    <property type="entry name" value="HhH_motif"/>
</dbReference>
<dbReference type="NCBIfam" id="TIGR01083">
    <property type="entry name" value="nth"/>
    <property type="match status" value="1"/>
</dbReference>
<organism evidence="14">
    <name type="scientific">bioreactor metagenome</name>
    <dbReference type="NCBI Taxonomy" id="1076179"/>
    <lineage>
        <taxon>unclassified sequences</taxon>
        <taxon>metagenomes</taxon>
        <taxon>ecological metagenomes</taxon>
    </lineage>
</organism>
<keyword evidence="14" id="KW-0255">Endonuclease</keyword>
<keyword evidence="14" id="KW-0540">Nuclease</keyword>
<dbReference type="FunFam" id="1.10.1670.10:FF:000001">
    <property type="entry name" value="Endonuclease III"/>
    <property type="match status" value="1"/>
</dbReference>